<organism evidence="13 14">
    <name type="scientific">Branchiostoma lanceolatum</name>
    <name type="common">Common lancelet</name>
    <name type="synonym">Amphioxus lanceolatum</name>
    <dbReference type="NCBI Taxonomy" id="7740"/>
    <lineage>
        <taxon>Eukaryota</taxon>
        <taxon>Metazoa</taxon>
        <taxon>Chordata</taxon>
        <taxon>Cephalochordata</taxon>
        <taxon>Leptocardii</taxon>
        <taxon>Amphioxiformes</taxon>
        <taxon>Branchiostomatidae</taxon>
        <taxon>Branchiostoma</taxon>
    </lineage>
</organism>
<evidence type="ECO:0000256" key="8">
    <source>
        <dbReference type="ARBA" id="ARBA00038387"/>
    </source>
</evidence>
<comment type="subcellular location">
    <subcellularLocation>
        <location evidence="1">Nucleus</location>
        <location evidence="1">Nuclear pore complex</location>
    </subcellularLocation>
</comment>
<evidence type="ECO:0000313" key="14">
    <source>
        <dbReference type="Proteomes" id="UP000838412"/>
    </source>
</evidence>
<evidence type="ECO:0000256" key="9">
    <source>
        <dbReference type="ARBA" id="ARBA00040174"/>
    </source>
</evidence>
<name>A0A8K0A8N8_BRALA</name>
<sequence length="1745" mass="194476">MAALVGSGRELWQIITGQSFLRSQDQVGAELQKNKLRLLNGLLFHKPPSDASAKSLKEKKDVKKEVKDFTIRTSKFLGLDELQTNSLIELYLAQEFRESLEEWETKLSDERYAQTLLARLADFYYEDRIYILQSIKHLLSYSADDKHPYKEKYDDCLQMFGDQLINKVIEQYKVVFSREAPSAETHGNAMDERQVAKWALQCLREQCELLETVFLYYKEYEMHPTRLLEFARLFKTQGFGCRQTNKHHFSPGAEVFVTRLGFLSSLILIEGLDLEYLQETPASAVPNHPIPQDQDTFKALDRLITGWGDNPHHAPVLLGWAALRFVALPDDTSPTTRKLGSAALNIGVFQYLSGLLNTEPFSGQTVLAGVVRLIVRGLLSTVLSMFHEDTLGGIHDLISVVTPVLEQKQLCRLFWESDQTSGLGVLLQSACNRFPLEFSPLLRLLTALAVDRETTDRVYEFMSCLPGYTELLEENKHGDIQGSASGTVWTLLRHKALYRASAGLVIPAGTQGEIINSQGPPVVRWEYTFNGWMLCSCELDSFLQYSAGGFDAASKQLAVRVTEVAEILNKMLSFDRTLTETLQPVTAKLYPIIQRLGAAPNPPIDVVASCVQCLATLAQYKPDKVWLDLQQTGFLPFAGSSHMDVNKALSGSGMYAGNYGNLLMSLERPSGYYPVTIATLKLLLALAKGLQFQEGIIPAIVFVLKEVFASFYKWNYTNLKDRQEIGRRCLEIFHWILFVSEGKDETMDHDSKDTRLTLREVCVNGLLYTEAGHSVLEILATGVENINNVVKLQASAFEGPGQDLIQMVKLAFSVVNRLLLLKPADGETTSPLEQALTYHAGGAQQGKHLVSVIAQYVYHRHDVRLTRLATLMLKRLSQVAPMSVHACLGDQAIPIRDMYLTRLQAKTEDLRLKVVILEWLTVAVETQPGLTELFLNLQTKEGKEGVKEFTVGKNSCLQAAVDMIEAKKQGTYLCPPELHCAAVAFLHALWQDRRDGALSVLRGREKFWESLLLPLQKDLPAINTNPQVVTGQLKTCAHVMNIMAMEVHSIGSSSLNKELKKCLKDFADKKRFIHWSEYMTSLVEHLCEEEGPVDPAHLRENPYLVFLSACRVALLVAASQETTMHLADKNMKVKIIQNILIGITTLVSHLDSVLTVKAATLLTGLYVALLPHWKGSLQPLDQLERLVPILEDVVGNSQPLEKIKTPLFSAILTLLKVKGEDSITEDTELVSRLLSVVCTVVQEATVYRPPQPTESGKTAGTNGQGENNDTGNGDSGIQTAKRDTYSLENQSVCVLEALCSVPEVWLEAMRRHCLLQALLSTVETCLNSRRNLSFVETAMQLFLTAAKEPKAAFVLAGSGVTQHLCIPLSTTYQSPQDLSGTVLSSLNGSEKSLDAPSWTGVYRMSLDLEALLLGTLKHDFLSDALDFVGVHQDRMLQCLFAVRSSLQPACLLEVEKTSLFLFQLVHHSREWQFHLPQLHQAMKEAVCHLVHTCAAMLSRPRLLDHMVQSNTKQPRGTPTRQTSVTRTLRHSSSSDDVDKPSQELLQVQARLLRILGNSLSMLRHLTPNLCEILLDQAMDVSEYPLMFALAFGSPTVDQDSPPSLGTLLACVNLGLRLLVKVEPSRVTSPIKSPGGPAPVQKPVVLYILENSLLLLMSQAARYLREPGIPVRDKQLMKRELSTELGTFLLSLQRYIKRGAPPSPGSSTLPSPQQFQRGATPRMAFGSSQEHAFFQLVNTFMKRVLR</sequence>
<protein>
    <recommendedName>
        <fullName evidence="9">Nucleoporin NUP188</fullName>
    </recommendedName>
</protein>
<evidence type="ECO:0000256" key="3">
    <source>
        <dbReference type="ARBA" id="ARBA00022816"/>
    </source>
</evidence>
<dbReference type="GO" id="GO:0051028">
    <property type="term" value="P:mRNA transport"/>
    <property type="evidence" value="ECO:0007669"/>
    <property type="project" value="UniProtKB-KW"/>
</dbReference>
<feature type="region of interest" description="Disordered" evidence="10">
    <location>
        <begin position="1699"/>
        <end position="1721"/>
    </location>
</feature>
<dbReference type="GO" id="GO:0044611">
    <property type="term" value="C:nuclear pore inner ring"/>
    <property type="evidence" value="ECO:0007669"/>
    <property type="project" value="TreeGrafter"/>
</dbReference>
<dbReference type="InterPro" id="IPR016024">
    <property type="entry name" value="ARM-type_fold"/>
</dbReference>
<feature type="compositionally biased region" description="Polar residues" evidence="10">
    <location>
        <begin position="1507"/>
        <end position="1526"/>
    </location>
</feature>
<feature type="domain" description="Nucleoporin Nup188 N-terminal" evidence="11">
    <location>
        <begin position="27"/>
        <end position="476"/>
    </location>
</feature>
<keyword evidence="4" id="KW-0653">Protein transport</keyword>
<evidence type="ECO:0000256" key="10">
    <source>
        <dbReference type="SAM" id="MobiDB-lite"/>
    </source>
</evidence>
<evidence type="ECO:0000256" key="7">
    <source>
        <dbReference type="ARBA" id="ARBA00023242"/>
    </source>
</evidence>
<evidence type="ECO:0000256" key="6">
    <source>
        <dbReference type="ARBA" id="ARBA00023132"/>
    </source>
</evidence>
<dbReference type="Proteomes" id="UP000838412">
    <property type="component" value="Chromosome 8"/>
</dbReference>
<keyword evidence="2" id="KW-0813">Transport</keyword>
<feature type="compositionally biased region" description="Polar residues" evidence="10">
    <location>
        <begin position="1253"/>
        <end position="1278"/>
    </location>
</feature>
<dbReference type="SUPFAM" id="SSF48371">
    <property type="entry name" value="ARM repeat"/>
    <property type="match status" value="1"/>
</dbReference>
<dbReference type="InterPro" id="IPR048883">
    <property type="entry name" value="Nup188_N-subdom_III"/>
</dbReference>
<dbReference type="InterPro" id="IPR044840">
    <property type="entry name" value="Nup188"/>
</dbReference>
<keyword evidence="14" id="KW-1185">Reference proteome</keyword>
<dbReference type="PANTHER" id="PTHR31431:SF1">
    <property type="entry name" value="NUCLEOPORIN NUP188"/>
    <property type="match status" value="1"/>
</dbReference>
<gene>
    <name evidence="13" type="primary">NUP188</name>
    <name evidence="13" type="ORF">BLAG_LOCUS23430</name>
</gene>
<comment type="similarity">
    <text evidence="8">Belongs to the Nup188 family.</text>
</comment>
<dbReference type="GO" id="GO:0006405">
    <property type="term" value="P:RNA export from nucleus"/>
    <property type="evidence" value="ECO:0007669"/>
    <property type="project" value="TreeGrafter"/>
</dbReference>
<feature type="region of interest" description="Disordered" evidence="10">
    <location>
        <begin position="1248"/>
        <end position="1279"/>
    </location>
</feature>
<feature type="region of interest" description="Disordered" evidence="10">
    <location>
        <begin position="1507"/>
        <end position="1540"/>
    </location>
</feature>
<reference evidence="13" key="1">
    <citation type="submission" date="2022-01" db="EMBL/GenBank/DDBJ databases">
        <authorList>
            <person name="Braso-Vives M."/>
        </authorList>
    </citation>
    <scope>NUCLEOTIDE SEQUENCE</scope>
</reference>
<keyword evidence="5" id="KW-0811">Translocation</keyword>
<keyword evidence="7" id="KW-0539">Nucleus</keyword>
<dbReference type="OrthoDB" id="102511at2759"/>
<dbReference type="PANTHER" id="PTHR31431">
    <property type="entry name" value="NUCLEOPORIN NUP188 HOMOLOG"/>
    <property type="match status" value="1"/>
</dbReference>
<dbReference type="GO" id="GO:0017056">
    <property type="term" value="F:structural constituent of nuclear pore"/>
    <property type="evidence" value="ECO:0007669"/>
    <property type="project" value="InterPro"/>
</dbReference>
<evidence type="ECO:0000256" key="2">
    <source>
        <dbReference type="ARBA" id="ARBA00022448"/>
    </source>
</evidence>
<feature type="domain" description="Nucleoporin Nup188 N-terminal subdomain III" evidence="12">
    <location>
        <begin position="522"/>
        <end position="937"/>
    </location>
</feature>
<evidence type="ECO:0000256" key="5">
    <source>
        <dbReference type="ARBA" id="ARBA00023010"/>
    </source>
</evidence>
<dbReference type="InterPro" id="IPR018864">
    <property type="entry name" value="Nucleoporin_Nup188_N"/>
</dbReference>
<keyword evidence="6" id="KW-0906">Nuclear pore complex</keyword>
<evidence type="ECO:0000256" key="4">
    <source>
        <dbReference type="ARBA" id="ARBA00022927"/>
    </source>
</evidence>
<proteinExistence type="inferred from homology"/>
<evidence type="ECO:0000259" key="12">
    <source>
        <dbReference type="Pfam" id="PF21093"/>
    </source>
</evidence>
<dbReference type="Pfam" id="PF10487">
    <property type="entry name" value="Nup188_N"/>
    <property type="match status" value="1"/>
</dbReference>
<evidence type="ECO:0000313" key="13">
    <source>
        <dbReference type="EMBL" id="CAH1271380.1"/>
    </source>
</evidence>
<evidence type="ECO:0000256" key="1">
    <source>
        <dbReference type="ARBA" id="ARBA00004567"/>
    </source>
</evidence>
<keyword evidence="3" id="KW-0509">mRNA transport</keyword>
<dbReference type="GO" id="GO:0006606">
    <property type="term" value="P:protein import into nucleus"/>
    <property type="evidence" value="ECO:0007669"/>
    <property type="project" value="TreeGrafter"/>
</dbReference>
<accession>A0A8K0A8N8</accession>
<evidence type="ECO:0000259" key="11">
    <source>
        <dbReference type="Pfam" id="PF10487"/>
    </source>
</evidence>
<dbReference type="Pfam" id="PF21093">
    <property type="entry name" value="Nup188_N-subdom_III"/>
    <property type="match status" value="1"/>
</dbReference>
<dbReference type="EMBL" id="OV696693">
    <property type="protein sequence ID" value="CAH1271380.1"/>
    <property type="molecule type" value="Genomic_DNA"/>
</dbReference>